<dbReference type="InterPro" id="IPR032710">
    <property type="entry name" value="NTF2-like_dom_sf"/>
</dbReference>
<accession>A0A1G4MAL7</accession>
<dbReference type="AlphaFoldDB" id="A0A1G4MAL7"/>
<name>A0A1G4MAL7_LACFM</name>
<organism evidence="2 3">
    <name type="scientific">Lachancea fermentati</name>
    <name type="common">Zygosaccharomyces fermentati</name>
    <dbReference type="NCBI Taxonomy" id="4955"/>
    <lineage>
        <taxon>Eukaryota</taxon>
        <taxon>Fungi</taxon>
        <taxon>Dikarya</taxon>
        <taxon>Ascomycota</taxon>
        <taxon>Saccharomycotina</taxon>
        <taxon>Saccharomycetes</taxon>
        <taxon>Saccharomycetales</taxon>
        <taxon>Saccharomycetaceae</taxon>
        <taxon>Lachancea</taxon>
    </lineage>
</organism>
<dbReference type="Gene3D" id="3.10.450.50">
    <property type="match status" value="1"/>
</dbReference>
<keyword evidence="3" id="KW-1185">Reference proteome</keyword>
<evidence type="ECO:0000313" key="3">
    <source>
        <dbReference type="Proteomes" id="UP000190831"/>
    </source>
</evidence>
<proteinExistence type="predicted"/>
<dbReference type="OrthoDB" id="4035449at2759"/>
<dbReference type="Pfam" id="PF13577">
    <property type="entry name" value="SnoaL_4"/>
    <property type="match status" value="1"/>
</dbReference>
<dbReference type="EMBL" id="LT598492">
    <property type="protein sequence ID" value="SCW00887.1"/>
    <property type="molecule type" value="Genomic_DNA"/>
</dbReference>
<evidence type="ECO:0000259" key="1">
    <source>
        <dbReference type="Pfam" id="PF13577"/>
    </source>
</evidence>
<dbReference type="SUPFAM" id="SSF54427">
    <property type="entry name" value="NTF2-like"/>
    <property type="match status" value="1"/>
</dbReference>
<reference evidence="2 3" key="1">
    <citation type="submission" date="2016-03" db="EMBL/GenBank/DDBJ databases">
        <authorList>
            <person name="Devillers H."/>
        </authorList>
    </citation>
    <scope>NUCLEOTIDE SEQUENCE [LARGE SCALE GENOMIC DNA]</scope>
    <source>
        <strain evidence="2">CBS 6772</strain>
    </source>
</reference>
<gene>
    <name evidence="2" type="ORF">LAFE_0D00320G</name>
</gene>
<evidence type="ECO:0000313" key="2">
    <source>
        <dbReference type="EMBL" id="SCW00887.1"/>
    </source>
</evidence>
<dbReference type="InterPro" id="IPR037401">
    <property type="entry name" value="SnoaL-like"/>
</dbReference>
<protein>
    <submittedName>
        <fullName evidence="2">LAFE_0D00320g1_1</fullName>
    </submittedName>
</protein>
<feature type="domain" description="SnoaL-like" evidence="1">
    <location>
        <begin position="10"/>
        <end position="138"/>
    </location>
</feature>
<sequence>MEGVSTYLSSLSTREAVVDALYRFVTGLDTSNIELFDSALTDDATFDLNGRVMKGLEEIHTYCYDTISKLDTTHFLCNVRVDYKEKETTANMTATALAHHYPDAQGTVKDSINFVAGSLYSVHLVRKVNDELWQIDQLTLNVVWSEGDMSVIMKQ</sequence>
<dbReference type="Proteomes" id="UP000190831">
    <property type="component" value="Chromosome D"/>
</dbReference>
<dbReference type="STRING" id="4955.A0A1G4MAL7"/>
<dbReference type="OMA" id="LWKIKHW"/>